<organism evidence="1 2">
    <name type="scientific">Rhizophagus irregularis</name>
    <dbReference type="NCBI Taxonomy" id="588596"/>
    <lineage>
        <taxon>Eukaryota</taxon>
        <taxon>Fungi</taxon>
        <taxon>Fungi incertae sedis</taxon>
        <taxon>Mucoromycota</taxon>
        <taxon>Glomeromycotina</taxon>
        <taxon>Glomeromycetes</taxon>
        <taxon>Glomerales</taxon>
        <taxon>Glomeraceae</taxon>
        <taxon>Rhizophagus</taxon>
    </lineage>
</organism>
<dbReference type="AlphaFoldDB" id="A0A2I1H102"/>
<comment type="caution">
    <text evidence="1">The sequence shown here is derived from an EMBL/GenBank/DDBJ whole genome shotgun (WGS) entry which is preliminary data.</text>
</comment>
<reference evidence="1 2" key="1">
    <citation type="submission" date="2015-10" db="EMBL/GenBank/DDBJ databases">
        <title>Genome analyses suggest a sexual origin of heterokaryosis in a supposedly ancient asexual fungus.</title>
        <authorList>
            <person name="Ropars J."/>
            <person name="Sedzielewska K."/>
            <person name="Noel J."/>
            <person name="Charron P."/>
            <person name="Farinelli L."/>
            <person name="Marton T."/>
            <person name="Kruger M."/>
            <person name="Pelin A."/>
            <person name="Brachmann A."/>
            <person name="Corradi N."/>
        </authorList>
    </citation>
    <scope>NUCLEOTIDE SEQUENCE [LARGE SCALE GENOMIC DNA]</scope>
    <source>
        <strain evidence="1 2">A4</strain>
    </source>
</reference>
<gene>
    <name evidence="1" type="ORF">RhiirA4_425333</name>
</gene>
<dbReference type="Proteomes" id="UP000234323">
    <property type="component" value="Unassembled WGS sequence"/>
</dbReference>
<keyword evidence="2" id="KW-1185">Reference proteome</keyword>
<sequence length="114" mass="13333">MEGEIFSGKLKDSAQFEVQFSKATHYKPGKKYVIEMDTAYQEYQPYALFELHENCQGFNVVKFHTSGVNRKEGLEIEQSGSVIFNKLLTKFEVNIDLQKKNFKRVNTRKLILNY</sequence>
<proteinExistence type="predicted"/>
<dbReference type="VEuPathDB" id="FungiDB:FUN_003459"/>
<accession>A0A2I1H102</accession>
<name>A0A2I1H102_9GLOM</name>
<evidence type="ECO:0000313" key="1">
    <source>
        <dbReference type="EMBL" id="PKY52511.1"/>
    </source>
</evidence>
<dbReference type="EMBL" id="LLXI01001218">
    <property type="protein sequence ID" value="PKY52511.1"/>
    <property type="molecule type" value="Genomic_DNA"/>
</dbReference>
<evidence type="ECO:0000313" key="2">
    <source>
        <dbReference type="Proteomes" id="UP000234323"/>
    </source>
</evidence>
<protein>
    <submittedName>
        <fullName evidence="1">Uncharacterized protein</fullName>
    </submittedName>
</protein>